<keyword evidence="5 7" id="KW-0863">Zinc-finger</keyword>
<dbReference type="Pfam" id="PF14634">
    <property type="entry name" value="zf-RING_5"/>
    <property type="match status" value="1"/>
</dbReference>
<sequence length="442" mass="47269">MSETPAFQTSTSDSRRVKGAEEVLQEIRSDLLECKVCFERFSSDQNGRRPRNLPCGHVICLACVCALAHPVLRQLECPFCRRLCDIGGTYDCQALLDLQDLVASAGIPRCSANRVPGSGPSCSGHPCPEGMGPQASAESPGLLVQMHLRAAFGGWGTLINPTGVAVLEPSMASVVVVHGGHEKVNIFNSQGHYLHSFGCYGHNRDQLCHVLDVAVSTSGHIVVTDAGDSSVKVFTSSGLPLATIIGPFELPWGVDINNCGHILVTDAQAGKLWQIKVDFGQNVVSTKMVVLQDLQCPRAVVSCKVSGCVAVLEHMEVQRRHNGGSAATRLKLFSQDFVLLTLVDSSGLSQMSSMKLNISYVTFDRHGNVIVADSQQGTVWSLGDLETTTVMTALVQDGLVRPVGLVATEQNSLIVLDSGDHTVKIYSTSAENSNCAKTIKSI</sequence>
<comment type="caution">
    <text evidence="10">The sequence shown here is derived from an EMBL/GenBank/DDBJ whole genome shotgun (WGS) entry which is preliminary data.</text>
</comment>
<dbReference type="Proteomes" id="UP000752171">
    <property type="component" value="Unassembled WGS sequence"/>
</dbReference>
<dbReference type="GO" id="GO:0061630">
    <property type="term" value="F:ubiquitin protein ligase activity"/>
    <property type="evidence" value="ECO:0007669"/>
    <property type="project" value="UniProtKB-EC"/>
</dbReference>
<dbReference type="GO" id="GO:0043161">
    <property type="term" value="P:proteasome-mediated ubiquitin-dependent protein catabolic process"/>
    <property type="evidence" value="ECO:0007669"/>
    <property type="project" value="TreeGrafter"/>
</dbReference>
<gene>
    <name evidence="10" type="primary">NHLRC1</name>
    <name evidence="10" type="ORF">AMEX_G2627</name>
</gene>
<dbReference type="EMBL" id="JAICCE010000001">
    <property type="protein sequence ID" value="KAG9283815.1"/>
    <property type="molecule type" value="Genomic_DNA"/>
</dbReference>
<dbReference type="GO" id="GO:0000209">
    <property type="term" value="P:protein polyubiquitination"/>
    <property type="evidence" value="ECO:0007669"/>
    <property type="project" value="TreeGrafter"/>
</dbReference>
<dbReference type="InterPro" id="IPR001258">
    <property type="entry name" value="NHL_repeat"/>
</dbReference>
<dbReference type="PROSITE" id="PS51125">
    <property type="entry name" value="NHL"/>
    <property type="match status" value="2"/>
</dbReference>
<evidence type="ECO:0000313" key="10">
    <source>
        <dbReference type="EMBL" id="KAG9283815.1"/>
    </source>
</evidence>
<protein>
    <recommendedName>
        <fullName evidence="2">RING-type E3 ubiquitin transferase</fullName>
        <ecNumber evidence="2">2.3.2.27</ecNumber>
    </recommendedName>
</protein>
<dbReference type="Gene3D" id="3.30.40.10">
    <property type="entry name" value="Zinc/RING finger domain, C3HC4 (zinc finger)"/>
    <property type="match status" value="1"/>
</dbReference>
<comment type="catalytic activity">
    <reaction evidence="1">
        <text>S-ubiquitinyl-[E2 ubiquitin-conjugating enzyme]-L-cysteine + [acceptor protein]-L-lysine = [E2 ubiquitin-conjugating enzyme]-L-cysteine + N(6)-ubiquitinyl-[acceptor protein]-L-lysine.</text>
        <dbReference type="EC" id="2.3.2.27"/>
    </reaction>
</comment>
<evidence type="ECO:0000256" key="2">
    <source>
        <dbReference type="ARBA" id="ARBA00012483"/>
    </source>
</evidence>
<evidence type="ECO:0000256" key="1">
    <source>
        <dbReference type="ARBA" id="ARBA00000900"/>
    </source>
</evidence>
<dbReference type="PROSITE" id="PS00518">
    <property type="entry name" value="ZF_RING_1"/>
    <property type="match status" value="1"/>
</dbReference>
<dbReference type="EC" id="2.3.2.27" evidence="2"/>
<evidence type="ECO:0000313" key="11">
    <source>
        <dbReference type="Proteomes" id="UP000752171"/>
    </source>
</evidence>
<dbReference type="AlphaFoldDB" id="A0A8T2MPA0"/>
<keyword evidence="4" id="KW-0677">Repeat</keyword>
<dbReference type="Pfam" id="PF01436">
    <property type="entry name" value="NHL"/>
    <property type="match status" value="1"/>
</dbReference>
<dbReference type="GO" id="GO:0008270">
    <property type="term" value="F:zinc ion binding"/>
    <property type="evidence" value="ECO:0007669"/>
    <property type="project" value="UniProtKB-KW"/>
</dbReference>
<evidence type="ECO:0000256" key="3">
    <source>
        <dbReference type="ARBA" id="ARBA00022723"/>
    </source>
</evidence>
<dbReference type="PROSITE" id="PS50089">
    <property type="entry name" value="ZF_RING_2"/>
    <property type="match status" value="1"/>
</dbReference>
<dbReference type="InterPro" id="IPR050952">
    <property type="entry name" value="TRIM-NHL_E3_ligases"/>
</dbReference>
<evidence type="ECO:0000256" key="7">
    <source>
        <dbReference type="PROSITE-ProRule" id="PRU00175"/>
    </source>
</evidence>
<evidence type="ECO:0000256" key="8">
    <source>
        <dbReference type="PROSITE-ProRule" id="PRU00504"/>
    </source>
</evidence>
<reference evidence="10 11" key="1">
    <citation type="submission" date="2021-07" db="EMBL/GenBank/DDBJ databases">
        <authorList>
            <person name="Imarazene B."/>
            <person name="Zahm M."/>
            <person name="Klopp C."/>
            <person name="Cabau C."/>
            <person name="Beille S."/>
            <person name="Jouanno E."/>
            <person name="Castinel A."/>
            <person name="Lluch J."/>
            <person name="Gil L."/>
            <person name="Kuchtly C."/>
            <person name="Lopez Roques C."/>
            <person name="Donnadieu C."/>
            <person name="Parrinello H."/>
            <person name="Journot L."/>
            <person name="Du K."/>
            <person name="Schartl M."/>
            <person name="Retaux S."/>
            <person name="Guiguen Y."/>
        </authorList>
    </citation>
    <scope>NUCLEOTIDE SEQUENCE [LARGE SCALE GENOMIC DNA]</scope>
    <source>
        <strain evidence="10">Pach_M1</strain>
        <tissue evidence="10">Testis</tissue>
    </source>
</reference>
<dbReference type="InterPro" id="IPR011042">
    <property type="entry name" value="6-blade_b-propeller_TolB-like"/>
</dbReference>
<dbReference type="InterPro" id="IPR001841">
    <property type="entry name" value="Znf_RING"/>
</dbReference>
<keyword evidence="3" id="KW-0479">Metal-binding</keyword>
<keyword evidence="6" id="KW-0862">Zinc</keyword>
<feature type="domain" description="RING-type" evidence="9">
    <location>
        <begin position="34"/>
        <end position="81"/>
    </location>
</feature>
<dbReference type="CDD" id="cd14961">
    <property type="entry name" value="NHL_TRIM32_like"/>
    <property type="match status" value="1"/>
</dbReference>
<dbReference type="SUPFAM" id="SSF101898">
    <property type="entry name" value="NHL repeat"/>
    <property type="match status" value="1"/>
</dbReference>
<dbReference type="CDD" id="cd16516">
    <property type="entry name" value="RING-HC_malin"/>
    <property type="match status" value="1"/>
</dbReference>
<evidence type="ECO:0000256" key="6">
    <source>
        <dbReference type="ARBA" id="ARBA00022833"/>
    </source>
</evidence>
<dbReference type="OrthoDB" id="6105938at2759"/>
<dbReference type="InterPro" id="IPR017907">
    <property type="entry name" value="Znf_RING_CS"/>
</dbReference>
<dbReference type="InterPro" id="IPR013083">
    <property type="entry name" value="Znf_RING/FYVE/PHD"/>
</dbReference>
<evidence type="ECO:0000256" key="4">
    <source>
        <dbReference type="ARBA" id="ARBA00022737"/>
    </source>
</evidence>
<evidence type="ECO:0000259" key="9">
    <source>
        <dbReference type="PROSITE" id="PS50089"/>
    </source>
</evidence>
<feature type="repeat" description="NHL" evidence="8">
    <location>
        <begin position="194"/>
        <end position="237"/>
    </location>
</feature>
<accession>A0A8T2MPA0</accession>
<dbReference type="PANTHER" id="PTHR24104">
    <property type="entry name" value="E3 UBIQUITIN-PROTEIN LIGASE NHLRC1-RELATED"/>
    <property type="match status" value="1"/>
</dbReference>
<name>A0A8T2MPA0_ASTMX</name>
<dbReference type="Gene3D" id="2.120.10.30">
    <property type="entry name" value="TolB, C-terminal domain"/>
    <property type="match status" value="2"/>
</dbReference>
<organism evidence="10 11">
    <name type="scientific">Astyanax mexicanus</name>
    <name type="common">Blind cave fish</name>
    <name type="synonym">Astyanax fasciatus mexicanus</name>
    <dbReference type="NCBI Taxonomy" id="7994"/>
    <lineage>
        <taxon>Eukaryota</taxon>
        <taxon>Metazoa</taxon>
        <taxon>Chordata</taxon>
        <taxon>Craniata</taxon>
        <taxon>Vertebrata</taxon>
        <taxon>Euteleostomi</taxon>
        <taxon>Actinopterygii</taxon>
        <taxon>Neopterygii</taxon>
        <taxon>Teleostei</taxon>
        <taxon>Ostariophysi</taxon>
        <taxon>Characiformes</taxon>
        <taxon>Characoidei</taxon>
        <taxon>Acestrorhamphidae</taxon>
        <taxon>Acestrorhamphinae</taxon>
        <taxon>Astyanax</taxon>
    </lineage>
</organism>
<dbReference type="SMART" id="SM00184">
    <property type="entry name" value="RING"/>
    <property type="match status" value="1"/>
</dbReference>
<evidence type="ECO:0000256" key="5">
    <source>
        <dbReference type="ARBA" id="ARBA00022771"/>
    </source>
</evidence>
<dbReference type="SUPFAM" id="SSF57850">
    <property type="entry name" value="RING/U-box"/>
    <property type="match status" value="1"/>
</dbReference>
<feature type="repeat" description="NHL" evidence="8">
    <location>
        <begin position="397"/>
        <end position="429"/>
    </location>
</feature>
<dbReference type="PANTHER" id="PTHR24104:SF47">
    <property type="entry name" value="E3 UBIQUITIN-PROTEIN LIGASE NHLRC1"/>
    <property type="match status" value="1"/>
</dbReference>
<proteinExistence type="predicted"/>